<proteinExistence type="predicted"/>
<evidence type="ECO:0000313" key="2">
    <source>
        <dbReference type="Proteomes" id="UP000281261"/>
    </source>
</evidence>
<sequence>MSKEKIEVIYICFDSEKEVVDVIKAPSMEKAEEHVIKQIADLADISYEEAKEDFEEWYDLRAYEVSVVNGEENG</sequence>
<name>A0A420ZBK8_UNCK3</name>
<protein>
    <submittedName>
        <fullName evidence="1">Uncharacterized protein</fullName>
    </submittedName>
</protein>
<organism evidence="1 2">
    <name type="scientific">candidate division Kazan bacterium</name>
    <dbReference type="NCBI Taxonomy" id="2202143"/>
    <lineage>
        <taxon>Bacteria</taxon>
        <taxon>Bacteria division Kazan-3B-28</taxon>
    </lineage>
</organism>
<dbReference type="AlphaFoldDB" id="A0A420ZBK8"/>
<evidence type="ECO:0000313" key="1">
    <source>
        <dbReference type="EMBL" id="RLC36442.1"/>
    </source>
</evidence>
<dbReference type="Proteomes" id="UP000281261">
    <property type="component" value="Unassembled WGS sequence"/>
</dbReference>
<accession>A0A420ZBK8</accession>
<comment type="caution">
    <text evidence="1">The sequence shown here is derived from an EMBL/GenBank/DDBJ whole genome shotgun (WGS) entry which is preliminary data.</text>
</comment>
<reference evidence="1 2" key="1">
    <citation type="submission" date="2018-06" db="EMBL/GenBank/DDBJ databases">
        <title>Extensive metabolic versatility and redundancy in microbially diverse, dynamic hydrothermal sediments.</title>
        <authorList>
            <person name="Dombrowski N."/>
            <person name="Teske A."/>
            <person name="Baker B.J."/>
        </authorList>
    </citation>
    <scope>NUCLEOTIDE SEQUENCE [LARGE SCALE GENOMIC DNA]</scope>
    <source>
        <strain evidence="1">B79_G16</strain>
    </source>
</reference>
<dbReference type="EMBL" id="QMNG01000055">
    <property type="protein sequence ID" value="RLC36442.1"/>
    <property type="molecule type" value="Genomic_DNA"/>
</dbReference>
<gene>
    <name evidence="1" type="ORF">DRH29_04535</name>
</gene>